<keyword evidence="2" id="KW-1185">Reference proteome</keyword>
<accession>U5DJ70</accession>
<proteinExistence type="predicted"/>
<dbReference type="EMBL" id="KI392058">
    <property type="protein sequence ID" value="ERN20653.1"/>
    <property type="molecule type" value="Genomic_DNA"/>
</dbReference>
<gene>
    <name evidence="1" type="ORF">AMTR_s00070p00158380</name>
</gene>
<evidence type="ECO:0000313" key="1">
    <source>
        <dbReference type="EMBL" id="ERN20653.1"/>
    </source>
</evidence>
<reference evidence="2" key="1">
    <citation type="journal article" date="2013" name="Science">
        <title>The Amborella genome and the evolution of flowering plants.</title>
        <authorList>
            <consortium name="Amborella Genome Project"/>
        </authorList>
    </citation>
    <scope>NUCLEOTIDE SEQUENCE [LARGE SCALE GENOMIC DNA]</scope>
</reference>
<organism evidence="1 2">
    <name type="scientific">Amborella trichopoda</name>
    <dbReference type="NCBI Taxonomy" id="13333"/>
    <lineage>
        <taxon>Eukaryota</taxon>
        <taxon>Viridiplantae</taxon>
        <taxon>Streptophyta</taxon>
        <taxon>Embryophyta</taxon>
        <taxon>Tracheophyta</taxon>
        <taxon>Spermatophyta</taxon>
        <taxon>Magnoliopsida</taxon>
        <taxon>Amborellales</taxon>
        <taxon>Amborellaceae</taxon>
        <taxon>Amborella</taxon>
    </lineage>
</organism>
<dbReference type="Gramene" id="ERN20653">
    <property type="protein sequence ID" value="ERN20653"/>
    <property type="gene ID" value="AMTR_s00070p00158380"/>
</dbReference>
<dbReference type="AlphaFoldDB" id="U5DJ70"/>
<protein>
    <submittedName>
        <fullName evidence="1">Uncharacterized protein</fullName>
    </submittedName>
</protein>
<sequence length="109" mass="12570">MCLRYVYPWLEISIPNACIWYGSLRASLIGETFWQQAQVPRIKPPMFVAGMLKLNFGSTVLHAPLKMARFWKPQHAMAWKPQVPLFVKEGAAKPPLSPLKQGLRFEWKC</sequence>
<name>U5DJ70_AMBTC</name>
<dbReference type="Proteomes" id="UP000017836">
    <property type="component" value="Unassembled WGS sequence"/>
</dbReference>
<evidence type="ECO:0000313" key="2">
    <source>
        <dbReference type="Proteomes" id="UP000017836"/>
    </source>
</evidence>
<dbReference type="HOGENOM" id="CLU_2187487_0_0_1"/>